<accession>A0A7S1T708</accession>
<dbReference type="AlphaFoldDB" id="A0A7S1T708"/>
<keyword evidence="2" id="KW-0808">Transferase</keyword>
<dbReference type="Pfam" id="PF05686">
    <property type="entry name" value="Glyco_transf_90"/>
    <property type="match status" value="1"/>
</dbReference>
<feature type="region of interest" description="Disordered" evidence="3">
    <location>
        <begin position="169"/>
        <end position="190"/>
    </location>
</feature>
<evidence type="ECO:0000256" key="3">
    <source>
        <dbReference type="SAM" id="MobiDB-lite"/>
    </source>
</evidence>
<evidence type="ECO:0000313" key="5">
    <source>
        <dbReference type="EMBL" id="CAD9224170.1"/>
    </source>
</evidence>
<feature type="compositionally biased region" description="Low complexity" evidence="3">
    <location>
        <begin position="175"/>
        <end position="188"/>
    </location>
</feature>
<dbReference type="SMART" id="SM00672">
    <property type="entry name" value="CAP10"/>
    <property type="match status" value="1"/>
</dbReference>
<feature type="region of interest" description="Disordered" evidence="3">
    <location>
        <begin position="227"/>
        <end position="361"/>
    </location>
</feature>
<dbReference type="InterPro" id="IPR051091">
    <property type="entry name" value="O-Glucosyltr/Glycosyltrsf_90"/>
</dbReference>
<gene>
    <name evidence="5" type="ORF">CCAE0312_LOCUS896</name>
</gene>
<evidence type="ECO:0000259" key="4">
    <source>
        <dbReference type="SMART" id="SM00672"/>
    </source>
</evidence>
<reference evidence="5" key="1">
    <citation type="submission" date="2021-01" db="EMBL/GenBank/DDBJ databases">
        <authorList>
            <person name="Corre E."/>
            <person name="Pelletier E."/>
            <person name="Niang G."/>
            <person name="Scheremetjew M."/>
            <person name="Finn R."/>
            <person name="Kale V."/>
            <person name="Holt S."/>
            <person name="Cochrane G."/>
            <person name="Meng A."/>
            <person name="Brown T."/>
            <person name="Cohen L."/>
        </authorList>
    </citation>
    <scope>NUCLEOTIDE SEQUENCE</scope>
    <source>
        <strain evidence="5">SAG 36.94</strain>
    </source>
</reference>
<dbReference type="PANTHER" id="PTHR12203">
    <property type="entry name" value="KDEL LYS-ASP-GLU-LEU CONTAINING - RELATED"/>
    <property type="match status" value="1"/>
</dbReference>
<organism evidence="5">
    <name type="scientific">Compsopogon caeruleus</name>
    <dbReference type="NCBI Taxonomy" id="31354"/>
    <lineage>
        <taxon>Eukaryota</taxon>
        <taxon>Rhodophyta</taxon>
        <taxon>Compsopogonophyceae</taxon>
        <taxon>Compsopogonales</taxon>
        <taxon>Compsopogonaceae</taxon>
        <taxon>Compsopogon</taxon>
    </lineage>
</organism>
<evidence type="ECO:0000256" key="2">
    <source>
        <dbReference type="ARBA" id="ARBA00022679"/>
    </source>
</evidence>
<dbReference type="GO" id="GO:0016740">
    <property type="term" value="F:transferase activity"/>
    <property type="evidence" value="ECO:0007669"/>
    <property type="project" value="UniProtKB-KW"/>
</dbReference>
<protein>
    <recommendedName>
        <fullName evidence="4">Glycosyl transferase CAP10 domain-containing protein</fullName>
    </recommendedName>
</protein>
<comment type="similarity">
    <text evidence="1">Belongs to the glycosyltransferase 90 family.</text>
</comment>
<evidence type="ECO:0000256" key="1">
    <source>
        <dbReference type="ARBA" id="ARBA00010118"/>
    </source>
</evidence>
<feature type="compositionally biased region" description="Polar residues" evidence="3">
    <location>
        <begin position="276"/>
        <end position="291"/>
    </location>
</feature>
<sequence length="745" mass="82979">MLSFWNGWGVEEERKRRRRGAGGGRYPLLVSRNSFGGASGSGLDSSMDETEGASEDEVVEIWADEDRDLRRGIRPLFDEREIEQAPTLRTVSRGGGRRSLPSRKPLAISSGRAPFRLALASSILMLAAIMVGRNYGALLTKVPRELLDPKTVAFGRQVLPVTKVINEETGRELPSKGGHSSSLSLSPGDDQNVRFIGAVPDFQGSKIAEQSPVEITSPSLNVEHTDTVGDPPHNQHPVPIQTLSTTTLDVGARARDSREFKDGSLSAAPVDEKLETVSSSISQDTSAQTEKPTIRSPHETVEHAKAASEDADQIQRLAEEGGKEDVPMSERSTDRGVELHGDPSLSRDQEQHKSTQDSSLEDADLQVMTTGQKEDLIMEFRNGSMAPGDNVAREFSVVIDEFFSSSSPLACHPKYLKEDLRLPEVNSVVAHVVFRDGDVTITPPRTEDIGRFTRYPSLEFAMNAVAARYRVPDCEFLVQLHDGNKFRVATFGSARHWKTWINLIPAPMGNERGMNSGSGTSMADWDTYVTENFLKTHSFYPWHTKTAKAIFRGNFGMQTHTLGSCNLGSCRLAKNWKDVNRGALYVKSRERPDLLDVEFISKTDSIKGISPDVPIVPGSRIPLQDHQKFKLVVSVGSNQDWAERLRVLLHLNSAIVKHEAETLEFFYPLLKPYVHYIPMDLMMDNLTTQVEWAIAHDSAVQEIVSNANSFAARYLTTDRMLEYWYLAIRRFASVQKDVMEQKQIR</sequence>
<feature type="compositionally biased region" description="Basic and acidic residues" evidence="3">
    <location>
        <begin position="317"/>
        <end position="355"/>
    </location>
</feature>
<name>A0A7S1T708_9RHOD</name>
<feature type="domain" description="Glycosyl transferase CAP10" evidence="4">
    <location>
        <begin position="470"/>
        <end position="738"/>
    </location>
</feature>
<proteinExistence type="inferred from homology"/>
<dbReference type="PANTHER" id="PTHR12203:SF35">
    <property type="entry name" value="PROTEIN O-GLUCOSYLTRANSFERASE 1"/>
    <property type="match status" value="1"/>
</dbReference>
<dbReference type="EMBL" id="HBGH01001731">
    <property type="protein sequence ID" value="CAD9224170.1"/>
    <property type="molecule type" value="Transcribed_RNA"/>
</dbReference>
<dbReference type="InterPro" id="IPR006598">
    <property type="entry name" value="CAP10"/>
</dbReference>
<feature type="compositionally biased region" description="Basic and acidic residues" evidence="3">
    <location>
        <begin position="292"/>
        <end position="308"/>
    </location>
</feature>
<feature type="compositionally biased region" description="Basic and acidic residues" evidence="3">
    <location>
        <begin position="252"/>
        <end position="262"/>
    </location>
</feature>